<organism evidence="2 3">
    <name type="scientific">Ammoniphilus resinae</name>
    <dbReference type="NCBI Taxonomy" id="861532"/>
    <lineage>
        <taxon>Bacteria</taxon>
        <taxon>Bacillati</taxon>
        <taxon>Bacillota</taxon>
        <taxon>Bacilli</taxon>
        <taxon>Bacillales</taxon>
        <taxon>Paenibacillaceae</taxon>
        <taxon>Aneurinibacillus group</taxon>
        <taxon>Ammoniphilus</taxon>
    </lineage>
</organism>
<protein>
    <submittedName>
        <fullName evidence="2">Uncharacterized protein</fullName>
    </submittedName>
</protein>
<keyword evidence="1" id="KW-0812">Transmembrane</keyword>
<evidence type="ECO:0000313" key="3">
    <source>
        <dbReference type="Proteomes" id="UP001519343"/>
    </source>
</evidence>
<keyword evidence="1" id="KW-1133">Transmembrane helix</keyword>
<dbReference type="RefSeq" id="WP_209811668.1">
    <property type="nucleotide sequence ID" value="NZ_JAGGKT010000012.1"/>
</dbReference>
<reference evidence="2 3" key="1">
    <citation type="submission" date="2021-03" db="EMBL/GenBank/DDBJ databases">
        <title>Genomic Encyclopedia of Type Strains, Phase IV (KMG-IV): sequencing the most valuable type-strain genomes for metagenomic binning, comparative biology and taxonomic classification.</title>
        <authorList>
            <person name="Goeker M."/>
        </authorList>
    </citation>
    <scope>NUCLEOTIDE SEQUENCE [LARGE SCALE GENOMIC DNA]</scope>
    <source>
        <strain evidence="2 3">DSM 24738</strain>
    </source>
</reference>
<dbReference type="Proteomes" id="UP001519343">
    <property type="component" value="Unassembled WGS sequence"/>
</dbReference>
<keyword evidence="1" id="KW-0472">Membrane</keyword>
<comment type="caution">
    <text evidence="2">The sequence shown here is derived from an EMBL/GenBank/DDBJ whole genome shotgun (WGS) entry which is preliminary data.</text>
</comment>
<sequence>MSFGYSSYPSILWAGIAIVLLVGGTIGMMHRNLKRIILSKYPEKLPFFIDHGCCLDYDESQFIFLGINGGRENEKNHSNSHCNYPNN</sequence>
<accession>A0ABS4GU56</accession>
<evidence type="ECO:0000256" key="1">
    <source>
        <dbReference type="SAM" id="Phobius"/>
    </source>
</evidence>
<keyword evidence="3" id="KW-1185">Reference proteome</keyword>
<name>A0ABS4GU56_9BACL</name>
<dbReference type="EMBL" id="JAGGKT010000012">
    <property type="protein sequence ID" value="MBP1933657.1"/>
    <property type="molecule type" value="Genomic_DNA"/>
</dbReference>
<proteinExistence type="predicted"/>
<evidence type="ECO:0000313" key="2">
    <source>
        <dbReference type="EMBL" id="MBP1933657.1"/>
    </source>
</evidence>
<gene>
    <name evidence="2" type="ORF">J2Z37_003670</name>
</gene>
<feature type="transmembrane region" description="Helical" evidence="1">
    <location>
        <begin position="12"/>
        <end position="30"/>
    </location>
</feature>